<proteinExistence type="predicted"/>
<comment type="caution">
    <text evidence="2">The sequence shown here is derived from an EMBL/GenBank/DDBJ whole genome shotgun (WGS) entry which is preliminary data.</text>
</comment>
<sequence>MPAAGSKGAPKNHGELKDDTSSSREEKKGWGGFVGGSKFKPQWDSRGLSVDGVLNWYDDLAWHFNCWCPEELPSFKDLT</sequence>
<evidence type="ECO:0000313" key="3">
    <source>
        <dbReference type="Proteomes" id="UP000288805"/>
    </source>
</evidence>
<feature type="region of interest" description="Disordered" evidence="1">
    <location>
        <begin position="1"/>
        <end position="40"/>
    </location>
</feature>
<feature type="compositionally biased region" description="Basic and acidic residues" evidence="1">
    <location>
        <begin position="12"/>
        <end position="29"/>
    </location>
</feature>
<dbReference type="AlphaFoldDB" id="A0A438GIL9"/>
<organism evidence="2 3">
    <name type="scientific">Vitis vinifera</name>
    <name type="common">Grape</name>
    <dbReference type="NCBI Taxonomy" id="29760"/>
    <lineage>
        <taxon>Eukaryota</taxon>
        <taxon>Viridiplantae</taxon>
        <taxon>Streptophyta</taxon>
        <taxon>Embryophyta</taxon>
        <taxon>Tracheophyta</taxon>
        <taxon>Spermatophyta</taxon>
        <taxon>Magnoliopsida</taxon>
        <taxon>eudicotyledons</taxon>
        <taxon>Gunneridae</taxon>
        <taxon>Pentapetalae</taxon>
        <taxon>rosids</taxon>
        <taxon>Vitales</taxon>
        <taxon>Vitaceae</taxon>
        <taxon>Viteae</taxon>
        <taxon>Vitis</taxon>
    </lineage>
</organism>
<protein>
    <submittedName>
        <fullName evidence="2">Uncharacterized protein</fullName>
    </submittedName>
</protein>
<dbReference type="EMBL" id="QGNW01000424">
    <property type="protein sequence ID" value="RVW72035.1"/>
    <property type="molecule type" value="Genomic_DNA"/>
</dbReference>
<evidence type="ECO:0000313" key="2">
    <source>
        <dbReference type="EMBL" id="RVW72035.1"/>
    </source>
</evidence>
<accession>A0A438GIL9</accession>
<dbReference type="Proteomes" id="UP000288805">
    <property type="component" value="Unassembled WGS sequence"/>
</dbReference>
<gene>
    <name evidence="2" type="ORF">CK203_054034</name>
</gene>
<reference evidence="2 3" key="1">
    <citation type="journal article" date="2018" name="PLoS Genet.">
        <title>Population sequencing reveals clonal diversity and ancestral inbreeding in the grapevine cultivar Chardonnay.</title>
        <authorList>
            <person name="Roach M.J."/>
            <person name="Johnson D.L."/>
            <person name="Bohlmann J."/>
            <person name="van Vuuren H.J."/>
            <person name="Jones S.J."/>
            <person name="Pretorius I.S."/>
            <person name="Schmidt S.A."/>
            <person name="Borneman A.R."/>
        </authorList>
    </citation>
    <scope>NUCLEOTIDE SEQUENCE [LARGE SCALE GENOMIC DNA]</scope>
    <source>
        <strain evidence="3">cv. Chardonnay</strain>
        <tissue evidence="2">Leaf</tissue>
    </source>
</reference>
<evidence type="ECO:0000256" key="1">
    <source>
        <dbReference type="SAM" id="MobiDB-lite"/>
    </source>
</evidence>
<name>A0A438GIL9_VITVI</name>